<dbReference type="SUPFAM" id="SSF51445">
    <property type="entry name" value="(Trans)glycosidases"/>
    <property type="match status" value="1"/>
</dbReference>
<feature type="transmembrane region" description="Helical" evidence="12">
    <location>
        <begin position="307"/>
        <end position="327"/>
    </location>
</feature>
<evidence type="ECO:0000313" key="14">
    <source>
        <dbReference type="EMBL" id="GEO42425.1"/>
    </source>
</evidence>
<dbReference type="PANTHER" id="PTHR43867">
    <property type="entry name" value="CELLULOSE SYNTHASE CATALYTIC SUBUNIT A [UDP-FORMING]"/>
    <property type="match status" value="1"/>
</dbReference>
<dbReference type="EMBL" id="BJYZ01000041">
    <property type="protein sequence ID" value="GEO42425.1"/>
    <property type="molecule type" value="Genomic_DNA"/>
</dbReference>
<proteinExistence type="predicted"/>
<keyword evidence="13" id="KW-0732">Signal</keyword>
<dbReference type="Pfam" id="PF13641">
    <property type="entry name" value="Glyco_tranf_2_3"/>
    <property type="match status" value="1"/>
</dbReference>
<dbReference type="InterPro" id="IPR017853">
    <property type="entry name" value="GH"/>
</dbReference>
<evidence type="ECO:0000256" key="3">
    <source>
        <dbReference type="ARBA" id="ARBA00022679"/>
    </source>
</evidence>
<evidence type="ECO:0000256" key="7">
    <source>
        <dbReference type="ARBA" id="ARBA00023136"/>
    </source>
</evidence>
<keyword evidence="6 12" id="KW-1133">Transmembrane helix</keyword>
<sequence>MRKSAVAVLFLVMLSNLGAWAFANRPASERPWAGQINGVALSPYQADQNPIEGRHPGPDDIERDMTTLEGHVKGVRSYSSLNGADLIPQAARRHGLSVTQGAWIQGIPQDEAEIASLVRLTRQNPNIRRVLVGNEAILRTDVTVAEQIANIQRVKRQVNVPVSTAEPWHVWLDHPELAAAVDYITVHILPYWEGVPAEGAVDYAMFRYNELRQKYPGKHILIGEIGWPSDGPWRRGAEASQVNQAKFLRTFFNVAARERLDYYIMEAFDQPWKRTLEGTAGAAWGMWDAMRQPKFPLSGSILEVPDWPALCATAIAFAFLPTVWFVFRRNDLKPSGQFFYAGLIQASASVLVWTGASAMTLGMALTTEIAWAVLLACQVVLLAVMLFDGLELTEVVWTDRWLRRFTPSRSAPGADAPKVSIHVPCYNEPPHMVMQTLDALAKLDYPNFEVLIIDNNTRDEAVWRPVEAFCRQLGERFRFFHLADWPGYKAGALNFGLDNTAADARIVAVIDSDYQVTPDWLSSTVPYFERAEVGFVQSPQDYRDWSGDTFQAMCNWEYQGFFKIGMIQRNERNAIIQHGTMTLIRKSALIDVGRWGEWCITEDAELGLRLFEAGYEAVYMPDSFGQGLVPDSFAAYKTQRFRWAYGAVQILKRHWRQMLPGSTTLTSAQRYHFLTGWLPWFADAANLIFAAAAIFWSLGLLAFPKYFEFPPTVFMIPTLSVFGFKIVCSLWLYEERVRCTWVQKIGAAVAGMALTHTVGRAIWQGMFTSGRPFVRTPKCEDQPAIVQGLLHAREEIGLMLGLWGTAIAIVVVFGHENRDAFLWAGLLAVQSLPYLAALATSMINVMPALRLGRRVAKVAAPVGTQVAEVEAGD</sequence>
<evidence type="ECO:0000256" key="5">
    <source>
        <dbReference type="ARBA" id="ARBA00022842"/>
    </source>
</evidence>
<comment type="subcellular location">
    <subcellularLocation>
        <location evidence="1">Membrane</location>
        <topology evidence="1">Multi-pass membrane protein</topology>
    </subcellularLocation>
</comment>
<feature type="transmembrane region" description="Helical" evidence="12">
    <location>
        <begin position="339"/>
        <end position="363"/>
    </location>
</feature>
<feature type="transmembrane region" description="Helical" evidence="12">
    <location>
        <begin position="369"/>
        <end position="390"/>
    </location>
</feature>
<feature type="transmembrane region" description="Helical" evidence="12">
    <location>
        <begin position="714"/>
        <end position="733"/>
    </location>
</feature>
<keyword evidence="7 12" id="KW-0472">Membrane</keyword>
<evidence type="ECO:0000256" key="13">
    <source>
        <dbReference type="SAM" id="SignalP"/>
    </source>
</evidence>
<feature type="signal peptide" evidence="13">
    <location>
        <begin position="1"/>
        <end position="21"/>
    </location>
</feature>
<dbReference type="PANTHER" id="PTHR43867:SF4">
    <property type="entry name" value="BETA-(1-3)-GLUCOSYL TRANSFERASE"/>
    <property type="match status" value="1"/>
</dbReference>
<evidence type="ECO:0000256" key="11">
    <source>
        <dbReference type="ARBA" id="ARBA00078564"/>
    </source>
</evidence>
<dbReference type="InterPro" id="IPR050321">
    <property type="entry name" value="Glycosyltr_2/OpgH_subfam"/>
</dbReference>
<evidence type="ECO:0000313" key="15">
    <source>
        <dbReference type="Proteomes" id="UP000321523"/>
    </source>
</evidence>
<evidence type="ECO:0000256" key="12">
    <source>
        <dbReference type="SAM" id="Phobius"/>
    </source>
</evidence>
<feature type="transmembrane region" description="Helical" evidence="12">
    <location>
        <begin position="820"/>
        <end position="845"/>
    </location>
</feature>
<accession>A0A512E156</accession>
<evidence type="ECO:0000256" key="8">
    <source>
        <dbReference type="ARBA" id="ARBA00053004"/>
    </source>
</evidence>
<dbReference type="RefSeq" id="WP_044435407.1">
    <property type="nucleotide sequence ID" value="NZ_BJYZ01000041.1"/>
</dbReference>
<dbReference type="EC" id="2.4.1.336" evidence="9"/>
<dbReference type="FunFam" id="3.90.550.10:FF:000164">
    <property type="entry name" value="Beta-(1-3)-glucosyl transferase"/>
    <property type="match status" value="1"/>
</dbReference>
<comment type="caution">
    <text evidence="14">The sequence shown here is derived from an EMBL/GenBank/DDBJ whole genome shotgun (WGS) entry which is preliminary data.</text>
</comment>
<dbReference type="Proteomes" id="UP000321523">
    <property type="component" value="Unassembled WGS sequence"/>
</dbReference>
<evidence type="ECO:0000256" key="2">
    <source>
        <dbReference type="ARBA" id="ARBA00022676"/>
    </source>
</evidence>
<feature type="transmembrane region" description="Helical" evidence="12">
    <location>
        <begin position="796"/>
        <end position="814"/>
    </location>
</feature>
<dbReference type="SUPFAM" id="SSF53448">
    <property type="entry name" value="Nucleotide-diphospho-sugar transferases"/>
    <property type="match status" value="1"/>
</dbReference>
<protein>
    <recommendedName>
        <fullName evidence="10">Beta-monoglucosyldiacylglycerol synthase</fullName>
        <ecNumber evidence="9">2.4.1.336</ecNumber>
    </recommendedName>
    <alternativeName>
        <fullName evidence="11">UDP-glucose:1,2-diacylglycerol 3-beta-D-glucosyltransferase</fullName>
    </alternativeName>
</protein>
<keyword evidence="3 14" id="KW-0808">Transferase</keyword>
<keyword evidence="4 12" id="KW-0812">Transmembrane</keyword>
<evidence type="ECO:0000256" key="10">
    <source>
        <dbReference type="ARBA" id="ARBA00068721"/>
    </source>
</evidence>
<dbReference type="OrthoDB" id="9806824at2"/>
<name>A0A512E156_9PROT</name>
<reference evidence="14 15" key="1">
    <citation type="submission" date="2019-07" db="EMBL/GenBank/DDBJ databases">
        <title>Whole genome shotgun sequence of Skermanella aerolata NBRC 106429.</title>
        <authorList>
            <person name="Hosoyama A."/>
            <person name="Uohara A."/>
            <person name="Ohji S."/>
            <person name="Ichikawa N."/>
        </authorList>
    </citation>
    <scope>NUCLEOTIDE SEQUENCE [LARGE SCALE GENOMIC DNA]</scope>
    <source>
        <strain evidence="14 15">NBRC 106429</strain>
    </source>
</reference>
<keyword evidence="5" id="KW-0460">Magnesium</keyword>
<organism evidence="14 15">
    <name type="scientific">Skermanella aerolata</name>
    <dbReference type="NCBI Taxonomy" id="393310"/>
    <lineage>
        <taxon>Bacteria</taxon>
        <taxon>Pseudomonadati</taxon>
        <taxon>Pseudomonadota</taxon>
        <taxon>Alphaproteobacteria</taxon>
        <taxon>Rhodospirillales</taxon>
        <taxon>Azospirillaceae</taxon>
        <taxon>Skermanella</taxon>
    </lineage>
</organism>
<dbReference type="GO" id="GO:0016758">
    <property type="term" value="F:hexosyltransferase activity"/>
    <property type="evidence" value="ECO:0007669"/>
    <property type="project" value="TreeGrafter"/>
</dbReference>
<keyword evidence="2" id="KW-0328">Glycosyltransferase</keyword>
<evidence type="ECO:0000256" key="4">
    <source>
        <dbReference type="ARBA" id="ARBA00022692"/>
    </source>
</evidence>
<feature type="chain" id="PRO_5021926318" description="Beta-monoglucosyldiacylglycerol synthase" evidence="13">
    <location>
        <begin position="22"/>
        <end position="873"/>
    </location>
</feature>
<keyword evidence="15" id="KW-1185">Reference proteome</keyword>
<dbReference type="Gene3D" id="3.90.550.10">
    <property type="entry name" value="Spore Coat Polysaccharide Biosynthesis Protein SpsA, Chain A"/>
    <property type="match status" value="1"/>
</dbReference>
<evidence type="ECO:0000256" key="9">
    <source>
        <dbReference type="ARBA" id="ARBA00066964"/>
    </source>
</evidence>
<feature type="transmembrane region" description="Helical" evidence="12">
    <location>
        <begin position="680"/>
        <end position="702"/>
    </location>
</feature>
<dbReference type="GO" id="GO:0005886">
    <property type="term" value="C:plasma membrane"/>
    <property type="evidence" value="ECO:0007669"/>
    <property type="project" value="TreeGrafter"/>
</dbReference>
<evidence type="ECO:0000256" key="6">
    <source>
        <dbReference type="ARBA" id="ARBA00022989"/>
    </source>
</evidence>
<dbReference type="InterPro" id="IPR029044">
    <property type="entry name" value="Nucleotide-diphossugar_trans"/>
</dbReference>
<dbReference type="AlphaFoldDB" id="A0A512E156"/>
<gene>
    <name evidence="14" type="primary">ndvB_2</name>
    <name evidence="14" type="ORF">SAE02_65730</name>
</gene>
<comment type="catalytic activity">
    <reaction evidence="8">
        <text>a 1,2-diacyl-sn-glycerol + UDP-alpha-D-glucose = a 1,2-diacyl-3-O-(beta-D-glucopyranosyl)-sn-glycerol + UDP + H(+)</text>
        <dbReference type="Rhea" id="RHEA:17285"/>
        <dbReference type="ChEBI" id="CHEBI:15378"/>
        <dbReference type="ChEBI" id="CHEBI:17815"/>
        <dbReference type="ChEBI" id="CHEBI:58223"/>
        <dbReference type="ChEBI" id="CHEBI:58885"/>
        <dbReference type="ChEBI" id="CHEBI:75799"/>
        <dbReference type="EC" id="2.4.1.336"/>
    </reaction>
</comment>
<evidence type="ECO:0000256" key="1">
    <source>
        <dbReference type="ARBA" id="ARBA00004141"/>
    </source>
</evidence>
<dbReference type="Gene3D" id="3.20.20.80">
    <property type="entry name" value="Glycosidases"/>
    <property type="match status" value="1"/>
</dbReference>